<dbReference type="AlphaFoldDB" id="M3GZH8"/>
<protein>
    <submittedName>
        <fullName evidence="1">Uncharacterized protein</fullName>
    </submittedName>
</protein>
<reference evidence="1 2" key="1">
    <citation type="submission" date="2013-01" db="EMBL/GenBank/DDBJ databases">
        <authorList>
            <person name="Harkins D.M."/>
            <person name="Durkin A.S."/>
            <person name="Brinkac L.M."/>
            <person name="Haft D.H."/>
            <person name="Selengut J.D."/>
            <person name="Sanka R."/>
            <person name="DePew J."/>
            <person name="Purushe J."/>
            <person name="Tulsiani S.M."/>
            <person name="Graham G.C."/>
            <person name="Burns M.-A."/>
            <person name="Dohnt M.F."/>
            <person name="Smythe L.D."/>
            <person name="McKay D.B."/>
            <person name="Craig S.B."/>
            <person name="Vinetz J.M."/>
            <person name="Sutton G.G."/>
            <person name="Nierman W.C."/>
            <person name="Fouts D.E."/>
        </authorList>
    </citation>
    <scope>NUCLEOTIDE SEQUENCE [LARGE SCALE GENOMIC DNA]</scope>
    <source>
        <strain evidence="1 2">LT2116</strain>
    </source>
</reference>
<proteinExistence type="predicted"/>
<name>M3GZH8_9LEPT</name>
<accession>M3GZH8</accession>
<sequence>MIFDCGNLVDLTPEHKEAKILLEAFSHSLLKIHSLLL</sequence>
<dbReference type="EMBL" id="AHOR02000024">
    <property type="protein sequence ID" value="EMF82306.1"/>
    <property type="molecule type" value="Genomic_DNA"/>
</dbReference>
<comment type="caution">
    <text evidence="1">The sequence shown here is derived from an EMBL/GenBank/DDBJ whole genome shotgun (WGS) entry which is preliminary data.</text>
</comment>
<gene>
    <name evidence="1" type="ORF">LEP1GSC188_1673</name>
</gene>
<evidence type="ECO:0000313" key="1">
    <source>
        <dbReference type="EMBL" id="EMF82306.1"/>
    </source>
</evidence>
<evidence type="ECO:0000313" key="2">
    <source>
        <dbReference type="Proteomes" id="UP000011770"/>
    </source>
</evidence>
<dbReference type="Proteomes" id="UP000011770">
    <property type="component" value="Unassembled WGS sequence"/>
</dbReference>
<organism evidence="1 2">
    <name type="scientific">Leptospira weilii serovar Topaz str. LT2116</name>
    <dbReference type="NCBI Taxonomy" id="1088540"/>
    <lineage>
        <taxon>Bacteria</taxon>
        <taxon>Pseudomonadati</taxon>
        <taxon>Spirochaetota</taxon>
        <taxon>Spirochaetia</taxon>
        <taxon>Leptospirales</taxon>
        <taxon>Leptospiraceae</taxon>
        <taxon>Leptospira</taxon>
    </lineage>
</organism>